<dbReference type="Pfam" id="PF02949">
    <property type="entry name" value="7tm_6"/>
    <property type="match status" value="1"/>
</dbReference>
<reference evidence="11" key="1">
    <citation type="submission" date="2021-04" db="EMBL/GenBank/DDBJ databases">
        <authorList>
            <person name="Chebbi M.A.C M."/>
        </authorList>
    </citation>
    <scope>NUCLEOTIDE SEQUENCE</scope>
</reference>
<evidence type="ECO:0000256" key="5">
    <source>
        <dbReference type="ARBA" id="ARBA00022725"/>
    </source>
</evidence>
<dbReference type="InterPro" id="IPR004117">
    <property type="entry name" value="7tm6_olfct_rcpt"/>
</dbReference>
<evidence type="ECO:0000256" key="7">
    <source>
        <dbReference type="ARBA" id="ARBA00023136"/>
    </source>
</evidence>
<dbReference type="EMBL" id="CAJNRD030001121">
    <property type="protein sequence ID" value="CAG5097475.1"/>
    <property type="molecule type" value="Genomic_DNA"/>
</dbReference>
<dbReference type="GO" id="GO:0007165">
    <property type="term" value="P:signal transduction"/>
    <property type="evidence" value="ECO:0007669"/>
    <property type="project" value="UniProtKB-KW"/>
</dbReference>
<gene>
    <name evidence="11" type="ORF">HICCMSTLAB_LOCUS8726</name>
</gene>
<evidence type="ECO:0000256" key="3">
    <source>
        <dbReference type="ARBA" id="ARBA00022606"/>
    </source>
</evidence>
<keyword evidence="3" id="KW-0716">Sensory transduction</keyword>
<dbReference type="Proteomes" id="UP000786811">
    <property type="component" value="Unassembled WGS sequence"/>
</dbReference>
<evidence type="ECO:0000256" key="4">
    <source>
        <dbReference type="ARBA" id="ARBA00022692"/>
    </source>
</evidence>
<evidence type="ECO:0000313" key="12">
    <source>
        <dbReference type="Proteomes" id="UP000786811"/>
    </source>
</evidence>
<name>A0A8J2MN87_COTCN</name>
<keyword evidence="2" id="KW-1003">Cell membrane</keyword>
<evidence type="ECO:0000256" key="8">
    <source>
        <dbReference type="ARBA" id="ARBA00023170"/>
    </source>
</evidence>
<dbReference type="PANTHER" id="PTHR21137:SF35">
    <property type="entry name" value="ODORANT RECEPTOR 19A-RELATED"/>
    <property type="match status" value="1"/>
</dbReference>
<dbReference type="GO" id="GO:0005886">
    <property type="term" value="C:plasma membrane"/>
    <property type="evidence" value="ECO:0007669"/>
    <property type="project" value="UniProtKB-SubCell"/>
</dbReference>
<feature type="transmembrane region" description="Helical" evidence="10">
    <location>
        <begin position="303"/>
        <end position="323"/>
    </location>
</feature>
<keyword evidence="4 10" id="KW-0812">Transmembrane</keyword>
<dbReference type="GO" id="GO:0004984">
    <property type="term" value="F:olfactory receptor activity"/>
    <property type="evidence" value="ECO:0007669"/>
    <property type="project" value="InterPro"/>
</dbReference>
<protein>
    <submittedName>
        <fullName evidence="11">Olfactory receptor 21</fullName>
    </submittedName>
</protein>
<evidence type="ECO:0000256" key="9">
    <source>
        <dbReference type="ARBA" id="ARBA00023224"/>
    </source>
</evidence>
<dbReference type="PANTHER" id="PTHR21137">
    <property type="entry name" value="ODORANT RECEPTOR"/>
    <property type="match status" value="1"/>
</dbReference>
<evidence type="ECO:0000313" key="11">
    <source>
        <dbReference type="EMBL" id="CAG5097475.1"/>
    </source>
</evidence>
<feature type="transmembrane region" description="Helical" evidence="10">
    <location>
        <begin position="180"/>
        <end position="202"/>
    </location>
</feature>
<comment type="caution">
    <text evidence="11">The sequence shown here is derived from an EMBL/GenBank/DDBJ whole genome shotgun (WGS) entry which is preliminary data.</text>
</comment>
<evidence type="ECO:0000256" key="2">
    <source>
        <dbReference type="ARBA" id="ARBA00022475"/>
    </source>
</evidence>
<dbReference type="GO" id="GO:0005549">
    <property type="term" value="F:odorant binding"/>
    <property type="evidence" value="ECO:0007669"/>
    <property type="project" value="InterPro"/>
</dbReference>
<feature type="transmembrane region" description="Helical" evidence="10">
    <location>
        <begin position="379"/>
        <end position="397"/>
    </location>
</feature>
<keyword evidence="6 10" id="KW-1133">Transmembrane helix</keyword>
<keyword evidence="9" id="KW-0807">Transducer</keyword>
<dbReference type="AlphaFoldDB" id="A0A8J2MN87"/>
<accession>A0A8J2MN87</accession>
<organism evidence="11 12">
    <name type="scientific">Cotesia congregata</name>
    <name type="common">Parasitoid wasp</name>
    <name type="synonym">Apanteles congregatus</name>
    <dbReference type="NCBI Taxonomy" id="51543"/>
    <lineage>
        <taxon>Eukaryota</taxon>
        <taxon>Metazoa</taxon>
        <taxon>Ecdysozoa</taxon>
        <taxon>Arthropoda</taxon>
        <taxon>Hexapoda</taxon>
        <taxon>Insecta</taxon>
        <taxon>Pterygota</taxon>
        <taxon>Neoptera</taxon>
        <taxon>Endopterygota</taxon>
        <taxon>Hymenoptera</taxon>
        <taxon>Apocrita</taxon>
        <taxon>Ichneumonoidea</taxon>
        <taxon>Braconidae</taxon>
        <taxon>Microgastrinae</taxon>
        <taxon>Cotesia</taxon>
    </lineage>
</organism>
<dbReference type="OrthoDB" id="6617147at2759"/>
<keyword evidence="8 11" id="KW-0675">Receptor</keyword>
<feature type="non-terminal residue" evidence="11">
    <location>
        <position position="403"/>
    </location>
</feature>
<evidence type="ECO:0000256" key="10">
    <source>
        <dbReference type="SAM" id="Phobius"/>
    </source>
</evidence>
<feature type="transmembrane region" description="Helical" evidence="10">
    <location>
        <begin position="39"/>
        <end position="61"/>
    </location>
</feature>
<keyword evidence="5" id="KW-0552">Olfaction</keyword>
<keyword evidence="12" id="KW-1185">Reference proteome</keyword>
<comment type="subcellular location">
    <subcellularLocation>
        <location evidence="1">Cell membrane</location>
        <topology evidence="1">Multi-pass membrane protein</topology>
    </subcellularLocation>
</comment>
<evidence type="ECO:0000256" key="1">
    <source>
        <dbReference type="ARBA" id="ARBA00004651"/>
    </source>
</evidence>
<feature type="transmembrane region" description="Helical" evidence="10">
    <location>
        <begin position="73"/>
        <end position="90"/>
    </location>
</feature>
<keyword evidence="7 10" id="KW-0472">Membrane</keyword>
<sequence length="403" mass="45959">ITLNKKGFKYAIAWNRTSMKIVGLWPEPDDGVVTKLRGWFSACLIILIIYLPQSASVYCYWGNMDAVIECLSINGPVLITIVKIIIFRYSRKVLQRVINAMEEDWSVSRSDEEFAVMLKTAKISRAISVISTAVTNSLFVAYIFFKESYEMSKRTDLDPRLSVGLLHPAYFPYDTKKIRLFVPTWIAQLIATFFSMTAYAAFDTFMSCMVLHICGQLAVVGITLRKLINESTKNNPRKFWSEFSIIVERHEKLNELAKVIEDSFSSILLPQMIICTTTFCFQGFAMISSFINPLAGKVSVLEMLFSIVYVIYTVLHLFVYCYVGDYLSFESSRIGEAYYKGNWYNLSVDKSRSLMFVGHRARRPLKITAGKFCAFSRNLFLVVLKTSFGYLSMLLAVKKGNPS</sequence>
<evidence type="ECO:0000256" key="6">
    <source>
        <dbReference type="ARBA" id="ARBA00022989"/>
    </source>
</evidence>
<feature type="transmembrane region" description="Helical" evidence="10">
    <location>
        <begin position="267"/>
        <end position="291"/>
    </location>
</feature>
<proteinExistence type="predicted"/>
<feature type="transmembrane region" description="Helical" evidence="10">
    <location>
        <begin position="126"/>
        <end position="145"/>
    </location>
</feature>